<accession>A0A0F9A209</accession>
<proteinExistence type="predicted"/>
<organism evidence="1">
    <name type="scientific">marine sediment metagenome</name>
    <dbReference type="NCBI Taxonomy" id="412755"/>
    <lineage>
        <taxon>unclassified sequences</taxon>
        <taxon>metagenomes</taxon>
        <taxon>ecological metagenomes</taxon>
    </lineage>
</organism>
<reference evidence="1" key="1">
    <citation type="journal article" date="2015" name="Nature">
        <title>Complex archaea that bridge the gap between prokaryotes and eukaryotes.</title>
        <authorList>
            <person name="Spang A."/>
            <person name="Saw J.H."/>
            <person name="Jorgensen S.L."/>
            <person name="Zaremba-Niedzwiedzka K."/>
            <person name="Martijn J."/>
            <person name="Lind A.E."/>
            <person name="van Eijk R."/>
            <person name="Schleper C."/>
            <person name="Guy L."/>
            <person name="Ettema T.J."/>
        </authorList>
    </citation>
    <scope>NUCLEOTIDE SEQUENCE</scope>
</reference>
<evidence type="ECO:0000313" key="1">
    <source>
        <dbReference type="EMBL" id="KKK92135.1"/>
    </source>
</evidence>
<gene>
    <name evidence="1" type="ORF">LCGC14_2705970</name>
</gene>
<name>A0A0F9A209_9ZZZZ</name>
<protein>
    <submittedName>
        <fullName evidence="1">Uncharacterized protein</fullName>
    </submittedName>
</protein>
<feature type="non-terminal residue" evidence="1">
    <location>
        <position position="20"/>
    </location>
</feature>
<dbReference type="AlphaFoldDB" id="A0A0F9A209"/>
<comment type="caution">
    <text evidence="1">The sequence shown here is derived from an EMBL/GenBank/DDBJ whole genome shotgun (WGS) entry which is preliminary data.</text>
</comment>
<sequence length="20" mass="2296">MADVFSSEWLAQWAEPINSN</sequence>
<dbReference type="EMBL" id="LAZR01048350">
    <property type="protein sequence ID" value="KKK92135.1"/>
    <property type="molecule type" value="Genomic_DNA"/>
</dbReference>